<dbReference type="AlphaFoldDB" id="A0A4Q9HBC5"/>
<dbReference type="Proteomes" id="UP000291819">
    <property type="component" value="Unassembled WGS sequence"/>
</dbReference>
<dbReference type="OrthoDB" id="770541at2"/>
<accession>A0A4Q9HBC5</accession>
<evidence type="ECO:0000313" key="1">
    <source>
        <dbReference type="EMBL" id="TBO41439.1"/>
    </source>
</evidence>
<name>A0A4Q9HBC5_9SPHI</name>
<reference evidence="1 2" key="1">
    <citation type="submission" date="2019-02" db="EMBL/GenBank/DDBJ databases">
        <title>Pedobacter kyonggii whole genome sequence analysis.</title>
        <authorList>
            <person name="Dahal R.H."/>
        </authorList>
    </citation>
    <scope>NUCLEOTIDE SEQUENCE [LARGE SCALE GENOMIC DNA]</scope>
    <source>
        <strain evidence="1 2">K-4-11-1</strain>
    </source>
</reference>
<organism evidence="1 2">
    <name type="scientific">Pedobacter kyonggii</name>
    <dbReference type="NCBI Taxonomy" id="1926871"/>
    <lineage>
        <taxon>Bacteria</taxon>
        <taxon>Pseudomonadati</taxon>
        <taxon>Bacteroidota</taxon>
        <taxon>Sphingobacteriia</taxon>
        <taxon>Sphingobacteriales</taxon>
        <taxon>Sphingobacteriaceae</taxon>
        <taxon>Pedobacter</taxon>
    </lineage>
</organism>
<protein>
    <submittedName>
        <fullName evidence="1">Uncharacterized protein</fullName>
    </submittedName>
</protein>
<dbReference type="EMBL" id="SIXF01000013">
    <property type="protein sequence ID" value="TBO41439.1"/>
    <property type="molecule type" value="Genomic_DNA"/>
</dbReference>
<evidence type="ECO:0000313" key="2">
    <source>
        <dbReference type="Proteomes" id="UP000291819"/>
    </source>
</evidence>
<gene>
    <name evidence="1" type="ORF">EYS08_14495</name>
</gene>
<keyword evidence="2" id="KW-1185">Reference proteome</keyword>
<dbReference type="RefSeq" id="WP_131030720.1">
    <property type="nucleotide sequence ID" value="NZ_SIXF01000013.1"/>
</dbReference>
<proteinExistence type="predicted"/>
<sequence>MSKDSILNNLFRAASNMLTQFSTEEPLISEETKAILNDSEGKVELYDKIMSKRKHGEVTLNLKGQDIKFFVEA</sequence>
<comment type="caution">
    <text evidence="1">The sequence shown here is derived from an EMBL/GenBank/DDBJ whole genome shotgun (WGS) entry which is preliminary data.</text>
</comment>